<protein>
    <submittedName>
        <fullName evidence="3">Uncharacterized protein</fullName>
    </submittedName>
</protein>
<accession>A0A0G1EIB2</accession>
<sequence length="160" mass="18012">MNEKEQKSEKTQQRTEMLDKQGGETEESNETENKEGETGENEDGTSEKIESLQQGPRFDFMESFFYVSMAVLSDIFDGLWISRFFFAPATLLWLYMKGLNNVISKNAIAQGVELIPVIGFLPLSTIAAILTIWVTNNPESFNKVFGIAGKIFQKIAKKGK</sequence>
<organism evidence="3 4">
    <name type="scientific">Candidatus Wolfebacteria bacterium GW2011_GWC1_43_10</name>
    <dbReference type="NCBI Taxonomy" id="1619011"/>
    <lineage>
        <taxon>Bacteria</taxon>
        <taxon>Candidatus Wolfeibacteriota</taxon>
    </lineage>
</organism>
<name>A0A0G1EIB2_9BACT</name>
<feature type="region of interest" description="Disordered" evidence="1">
    <location>
        <begin position="1"/>
        <end position="49"/>
    </location>
</feature>
<comment type="caution">
    <text evidence="3">The sequence shown here is derived from an EMBL/GenBank/DDBJ whole genome shotgun (WGS) entry which is preliminary data.</text>
</comment>
<feature type="compositionally biased region" description="Basic and acidic residues" evidence="1">
    <location>
        <begin position="1"/>
        <end position="23"/>
    </location>
</feature>
<dbReference type="EMBL" id="LCFA01000005">
    <property type="protein sequence ID" value="KKS82761.1"/>
    <property type="molecule type" value="Genomic_DNA"/>
</dbReference>
<keyword evidence="2" id="KW-1133">Transmembrane helix</keyword>
<keyword evidence="2" id="KW-0472">Membrane</keyword>
<feature type="transmembrane region" description="Helical" evidence="2">
    <location>
        <begin position="114"/>
        <end position="134"/>
    </location>
</feature>
<evidence type="ECO:0000256" key="2">
    <source>
        <dbReference type="SAM" id="Phobius"/>
    </source>
</evidence>
<feature type="transmembrane region" description="Helical" evidence="2">
    <location>
        <begin position="64"/>
        <end position="94"/>
    </location>
</feature>
<proteinExistence type="predicted"/>
<evidence type="ECO:0000256" key="1">
    <source>
        <dbReference type="SAM" id="MobiDB-lite"/>
    </source>
</evidence>
<dbReference type="Proteomes" id="UP000034810">
    <property type="component" value="Unassembled WGS sequence"/>
</dbReference>
<reference evidence="3 4" key="1">
    <citation type="journal article" date="2015" name="Nature">
        <title>rRNA introns, odd ribosomes, and small enigmatic genomes across a large radiation of phyla.</title>
        <authorList>
            <person name="Brown C.T."/>
            <person name="Hug L.A."/>
            <person name="Thomas B.C."/>
            <person name="Sharon I."/>
            <person name="Castelle C.J."/>
            <person name="Singh A."/>
            <person name="Wilkins M.J."/>
            <person name="Williams K.H."/>
            <person name="Banfield J.F."/>
        </authorList>
    </citation>
    <scope>NUCLEOTIDE SEQUENCE [LARGE SCALE GENOMIC DNA]</scope>
</reference>
<keyword evidence="2" id="KW-0812">Transmembrane</keyword>
<gene>
    <name evidence="3" type="ORF">UV58_C0005G0015</name>
</gene>
<evidence type="ECO:0000313" key="4">
    <source>
        <dbReference type="Proteomes" id="UP000034810"/>
    </source>
</evidence>
<dbReference type="AlphaFoldDB" id="A0A0G1EIB2"/>
<evidence type="ECO:0000313" key="3">
    <source>
        <dbReference type="EMBL" id="KKS82761.1"/>
    </source>
</evidence>